<reference evidence="3 4" key="1">
    <citation type="submission" date="2021-06" db="EMBL/GenBank/DDBJ databases">
        <authorList>
            <person name="Kallberg Y."/>
            <person name="Tangrot J."/>
            <person name="Rosling A."/>
        </authorList>
    </citation>
    <scope>NUCLEOTIDE SEQUENCE [LARGE SCALE GENOMIC DNA]</scope>
    <source>
        <strain evidence="3 4">120-4 pot B 10/14</strain>
    </source>
</reference>
<feature type="region of interest" description="Disordered" evidence="2">
    <location>
        <begin position="243"/>
        <end position="283"/>
    </location>
</feature>
<accession>A0ABN7UGF6</accession>
<sequence>MSRFEITEEIFKSLINYRKMIKDSRCKNFRSSGRYSGTSGHESCGSCPGNYYHGGECNYGGHHVLASEVSQLNKNFEGIDKLEKRHNKLKLSINDSKEKFEKEKQNLINDFELIQKRCTDPSCFFYGSCVGIDGQKPVFQENIKKRFQDFHNKIAKFIESVKNTTQLQFQEFQEKVKKIEDLKQDNQKLMVELKDPNTSPERKTQIQEILKRNTQEIKNLINELKIHPARGFFDQDTIITGNFPGAVSGPGGSKGRGKNRDGRPNDPNNPNQDQNQQNQGGET</sequence>
<keyword evidence="4" id="KW-1185">Reference proteome</keyword>
<keyword evidence="1" id="KW-0175">Coiled coil</keyword>
<gene>
    <name evidence="3" type="ORF">GMARGA_LOCUS5667</name>
</gene>
<evidence type="ECO:0000256" key="1">
    <source>
        <dbReference type="SAM" id="Coils"/>
    </source>
</evidence>
<evidence type="ECO:0000313" key="3">
    <source>
        <dbReference type="EMBL" id="CAG8574912.1"/>
    </source>
</evidence>
<evidence type="ECO:0000256" key="2">
    <source>
        <dbReference type="SAM" id="MobiDB-lite"/>
    </source>
</evidence>
<dbReference type="EMBL" id="CAJVQB010002443">
    <property type="protein sequence ID" value="CAG8574912.1"/>
    <property type="molecule type" value="Genomic_DNA"/>
</dbReference>
<protein>
    <submittedName>
        <fullName evidence="3">45126_t:CDS:1</fullName>
    </submittedName>
</protein>
<feature type="coiled-coil region" evidence="1">
    <location>
        <begin position="79"/>
        <end position="117"/>
    </location>
</feature>
<proteinExistence type="predicted"/>
<dbReference type="Proteomes" id="UP000789901">
    <property type="component" value="Unassembled WGS sequence"/>
</dbReference>
<feature type="coiled-coil region" evidence="1">
    <location>
        <begin position="172"/>
        <end position="223"/>
    </location>
</feature>
<feature type="compositionally biased region" description="Low complexity" evidence="2">
    <location>
        <begin position="265"/>
        <end position="283"/>
    </location>
</feature>
<evidence type="ECO:0000313" key="4">
    <source>
        <dbReference type="Proteomes" id="UP000789901"/>
    </source>
</evidence>
<organism evidence="3 4">
    <name type="scientific">Gigaspora margarita</name>
    <dbReference type="NCBI Taxonomy" id="4874"/>
    <lineage>
        <taxon>Eukaryota</taxon>
        <taxon>Fungi</taxon>
        <taxon>Fungi incertae sedis</taxon>
        <taxon>Mucoromycota</taxon>
        <taxon>Glomeromycotina</taxon>
        <taxon>Glomeromycetes</taxon>
        <taxon>Diversisporales</taxon>
        <taxon>Gigasporaceae</taxon>
        <taxon>Gigaspora</taxon>
    </lineage>
</organism>
<name>A0ABN7UGF6_GIGMA</name>
<comment type="caution">
    <text evidence="3">The sequence shown here is derived from an EMBL/GenBank/DDBJ whole genome shotgun (WGS) entry which is preliminary data.</text>
</comment>